<dbReference type="GO" id="GO:0008757">
    <property type="term" value="F:S-adenosylmethionine-dependent methyltransferase activity"/>
    <property type="evidence" value="ECO:0007669"/>
    <property type="project" value="UniProtKB-ARBA"/>
</dbReference>
<reference evidence="1 2" key="1">
    <citation type="journal article" date="2010" name="Proc. Natl. Acad. Sci. U.S.A.">
        <title>Insights into evolution of multicellular fungi from the assembled chromosomes of the mushroom Coprinopsis cinerea (Coprinus cinereus).</title>
        <authorList>
            <person name="Stajich J.E."/>
            <person name="Wilke S.K."/>
            <person name="Ahren D."/>
            <person name="Au C.H."/>
            <person name="Birren B.W."/>
            <person name="Borodovsky M."/>
            <person name="Burns C."/>
            <person name="Canback B."/>
            <person name="Casselton L.A."/>
            <person name="Cheng C.K."/>
            <person name="Deng J."/>
            <person name="Dietrich F.S."/>
            <person name="Fargo D.C."/>
            <person name="Farman M.L."/>
            <person name="Gathman A.C."/>
            <person name="Goldberg J."/>
            <person name="Guigo R."/>
            <person name="Hoegger P.J."/>
            <person name="Hooker J.B."/>
            <person name="Huggins A."/>
            <person name="James T.Y."/>
            <person name="Kamada T."/>
            <person name="Kilaru S."/>
            <person name="Kodira C."/>
            <person name="Kues U."/>
            <person name="Kupfer D."/>
            <person name="Kwan H.S."/>
            <person name="Lomsadze A."/>
            <person name="Li W."/>
            <person name="Lilly W.W."/>
            <person name="Ma L.J."/>
            <person name="Mackey A.J."/>
            <person name="Manning G."/>
            <person name="Martin F."/>
            <person name="Muraguchi H."/>
            <person name="Natvig D.O."/>
            <person name="Palmerini H."/>
            <person name="Ramesh M.A."/>
            <person name="Rehmeyer C.J."/>
            <person name="Roe B.A."/>
            <person name="Shenoy N."/>
            <person name="Stanke M."/>
            <person name="Ter-Hovhannisyan V."/>
            <person name="Tunlid A."/>
            <person name="Velagapudi R."/>
            <person name="Vision T.J."/>
            <person name="Zeng Q."/>
            <person name="Zolan M.E."/>
            <person name="Pukkila P.J."/>
        </authorList>
    </citation>
    <scope>NUCLEOTIDE SEQUENCE [LARGE SCALE GENOMIC DNA]</scope>
    <source>
        <strain evidence="2">Okayama-7 / 130 / ATCC MYA-4618 / FGSC 9003</strain>
    </source>
</reference>
<dbReference type="PANTHER" id="PTHR14614:SF130">
    <property type="entry name" value="PROTEIN-LYSINE N-METHYLTRANSFERASE EEF2KMT"/>
    <property type="match status" value="1"/>
</dbReference>
<dbReference type="AlphaFoldDB" id="A8N3B9"/>
<dbReference type="InterPro" id="IPR029063">
    <property type="entry name" value="SAM-dependent_MTases_sf"/>
</dbReference>
<organism evidence="1 2">
    <name type="scientific">Coprinopsis cinerea (strain Okayama-7 / 130 / ATCC MYA-4618 / FGSC 9003)</name>
    <name type="common">Inky cap fungus</name>
    <name type="synonym">Hormographiella aspergillata</name>
    <dbReference type="NCBI Taxonomy" id="240176"/>
    <lineage>
        <taxon>Eukaryota</taxon>
        <taxon>Fungi</taxon>
        <taxon>Dikarya</taxon>
        <taxon>Basidiomycota</taxon>
        <taxon>Agaricomycotina</taxon>
        <taxon>Agaricomycetes</taxon>
        <taxon>Agaricomycetidae</taxon>
        <taxon>Agaricales</taxon>
        <taxon>Agaricineae</taxon>
        <taxon>Psathyrellaceae</taxon>
        <taxon>Coprinopsis</taxon>
    </lineage>
</organism>
<sequence>MADDVLFEVVRQYACLSPVNAISLPKDISNTVLQDFLVKELLEDQHLKVYPPSQQYQRTFWKKIVAHLERTSIMPEDEEFEISSVIYDHYLGLLNPNNDSSGSSSFVGQGPPSKSFVTYFWKAPGLTSSERFLKTTLLESRNMIESGTTGLRTWTASFVLAQYLIDHPDVIVRKNVLELGAGIGFTGIVASAIQVLAGQDSSNPNKIWLTDVEDTVLATCRDNVDLPCNTSSTHGGVKTQQLDWYAALDENRRPEMVSLLHRTLDPDVIIGADIVFDPSLIGSLLATLEIALRSTRATFALIALTRRNPETMAKFMSSAIERGFTVDAVEYQNQHISFLPHLALDTNLKDVKILRFVSS</sequence>
<dbReference type="OrthoDB" id="194386at2759"/>
<evidence type="ECO:0008006" key="3">
    <source>
        <dbReference type="Google" id="ProtNLM"/>
    </source>
</evidence>
<evidence type="ECO:0000313" key="1">
    <source>
        <dbReference type="EMBL" id="EAU92324.2"/>
    </source>
</evidence>
<evidence type="ECO:0000313" key="2">
    <source>
        <dbReference type="Proteomes" id="UP000001861"/>
    </source>
</evidence>
<dbReference type="eggNOG" id="KOG2497">
    <property type="taxonomic scope" value="Eukaryota"/>
</dbReference>
<keyword evidence="2" id="KW-1185">Reference proteome</keyword>
<dbReference type="PANTHER" id="PTHR14614">
    <property type="entry name" value="HEPATOCELLULAR CARCINOMA-ASSOCIATED ANTIGEN"/>
    <property type="match status" value="1"/>
</dbReference>
<dbReference type="InterPro" id="IPR019410">
    <property type="entry name" value="Methyltransf_16"/>
</dbReference>
<dbReference type="EMBL" id="AACS02000001">
    <property type="protein sequence ID" value="EAU92324.2"/>
    <property type="molecule type" value="Genomic_DNA"/>
</dbReference>
<dbReference type="OMA" id="PIRTYRI"/>
<dbReference type="VEuPathDB" id="FungiDB:CC1G_00543"/>
<accession>A8N3B9</accession>
<protein>
    <recommendedName>
        <fullName evidence="3">FAM86 N-terminal domain-containing protein</fullName>
    </recommendedName>
</protein>
<proteinExistence type="predicted"/>
<comment type="caution">
    <text evidence="1">The sequence shown here is derived from an EMBL/GenBank/DDBJ whole genome shotgun (WGS) entry which is preliminary data.</text>
</comment>
<dbReference type="InParanoid" id="A8N3B9"/>
<dbReference type="Proteomes" id="UP000001861">
    <property type="component" value="Unassembled WGS sequence"/>
</dbReference>
<dbReference type="HOGENOM" id="CLU_038942_4_0_1"/>
<dbReference type="Pfam" id="PF10294">
    <property type="entry name" value="Methyltransf_16"/>
    <property type="match status" value="1"/>
</dbReference>
<gene>
    <name evidence="1" type="ORF">CC1G_00543</name>
</gene>
<dbReference type="SUPFAM" id="SSF53335">
    <property type="entry name" value="S-adenosyl-L-methionine-dependent methyltransferases"/>
    <property type="match status" value="1"/>
</dbReference>
<name>A8N3B9_COPC7</name>
<dbReference type="Gene3D" id="3.40.50.150">
    <property type="entry name" value="Vaccinia Virus protein VP39"/>
    <property type="match status" value="1"/>
</dbReference>
<dbReference type="RefSeq" id="XP_001829364.2">
    <property type="nucleotide sequence ID" value="XM_001829312.2"/>
</dbReference>
<dbReference type="KEGG" id="cci:CC1G_00543"/>
<dbReference type="STRING" id="240176.A8N3B9"/>
<dbReference type="GeneID" id="6005793"/>